<keyword evidence="5" id="KW-0472">Membrane</keyword>
<dbReference type="FunFam" id="1.10.287.950:FF:000001">
    <property type="entry name" value="Methyl-accepting chemotaxis sensory transducer"/>
    <property type="match status" value="1"/>
</dbReference>
<feature type="domain" description="HAMP" evidence="7">
    <location>
        <begin position="211"/>
        <end position="265"/>
    </location>
</feature>
<dbReference type="KEGG" id="cvc:BKX93_19585"/>
<proteinExistence type="inferred from homology"/>
<dbReference type="InterPro" id="IPR004089">
    <property type="entry name" value="MCPsignal_dom"/>
</dbReference>
<dbReference type="InterPro" id="IPR047347">
    <property type="entry name" value="YvaQ-like_sensor"/>
</dbReference>
<feature type="domain" description="Methyl-accepting transducer" evidence="6">
    <location>
        <begin position="270"/>
        <end position="527"/>
    </location>
</feature>
<dbReference type="AlphaFoldDB" id="A0A1D9LL24"/>
<evidence type="ECO:0000256" key="3">
    <source>
        <dbReference type="ARBA" id="ARBA00029447"/>
    </source>
</evidence>
<dbReference type="EMBL" id="CP017707">
    <property type="protein sequence ID" value="AOZ51976.1"/>
    <property type="molecule type" value="Genomic_DNA"/>
</dbReference>
<feature type="transmembrane region" description="Helical" evidence="5">
    <location>
        <begin position="187"/>
        <end position="209"/>
    </location>
</feature>
<dbReference type="InterPro" id="IPR004090">
    <property type="entry name" value="Chemotax_Me-accpt_rcpt"/>
</dbReference>
<evidence type="ECO:0000256" key="1">
    <source>
        <dbReference type="ARBA" id="ARBA00004370"/>
    </source>
</evidence>
<reference evidence="8 9" key="1">
    <citation type="submission" date="2016-10" db="EMBL/GenBank/DDBJ databases">
        <title>Chromobacterium muskegensis sp. nov., an insecticidal bacterium isolated from Sphagnum bogs.</title>
        <authorList>
            <person name="Sparks M.E."/>
            <person name="Blackburn M.B."/>
            <person name="Gundersen-Rindal D.E."/>
            <person name="Mitchell A."/>
            <person name="Farrar R."/>
            <person name="Kuhar D."/>
        </authorList>
    </citation>
    <scope>NUCLEOTIDE SEQUENCE [LARGE SCALE GENOMIC DNA]</scope>
    <source>
        <strain evidence="8 9">21-1</strain>
    </source>
</reference>
<comment type="subcellular location">
    <subcellularLocation>
        <location evidence="1">Membrane</location>
    </subcellularLocation>
</comment>
<dbReference type="PROSITE" id="PS50111">
    <property type="entry name" value="CHEMOTAXIS_TRANSDUC_2"/>
    <property type="match status" value="1"/>
</dbReference>
<evidence type="ECO:0000313" key="9">
    <source>
        <dbReference type="Proteomes" id="UP000178776"/>
    </source>
</evidence>
<dbReference type="GO" id="GO:0004888">
    <property type="term" value="F:transmembrane signaling receptor activity"/>
    <property type="evidence" value="ECO:0007669"/>
    <property type="project" value="InterPro"/>
</dbReference>
<dbReference type="PANTHER" id="PTHR32089">
    <property type="entry name" value="METHYL-ACCEPTING CHEMOTAXIS PROTEIN MCPB"/>
    <property type="match status" value="1"/>
</dbReference>
<sequence length="542" mass="58815">MLHQFTVRQKLLGGFSLLILLLCAVVFVAYNKLQTIQNNITEIKEDRYPKIMLSQRIALNLLYISRGVRDGVLARDPQKVERQISNVESLRAANRADLDKMEPMLSTPEGRQLYAKIRAAQDSQRPLFDPLYALMRSHQADAAREMLETQFAPTNNAFIAALLSLRDRQQGRLDKSMQEAMESSQQAIAILLGTALVSLLLAVAVALTISNLITSPLRHSADLVHQIKLGDLSGFSEPIPPARDEAMLIARDIQEMREELRQMVQSIQDNAHQVSDSARALSGMAQQVADGAQTQAEATTSAAASIEQLTVSINQVADNSSEASEQAQAAGQLANRGGHEVLESVGKIRFVTTSVDETARQMNSLTKEVQQIGNIVTVIRDVADQTNLLALNAAIEAARAGETGRGFAVVADEVRKLAERTTTSAQEITTMIGSIQQGVGQVVSSMGQSLDCVEGVSGTAEQASNSMREIESSADTIMRTIHSITGALTEQRSTSLSLAQDMEKVSRMAEENNATVQELATTSSQLSTLSANLQSVATRFRL</sequence>
<dbReference type="InterPro" id="IPR003660">
    <property type="entry name" value="HAMP_dom"/>
</dbReference>
<evidence type="ECO:0000313" key="8">
    <source>
        <dbReference type="EMBL" id="AOZ51976.1"/>
    </source>
</evidence>
<keyword evidence="2 4" id="KW-0807">Transducer</keyword>
<keyword evidence="5" id="KW-0812">Transmembrane</keyword>
<dbReference type="Pfam" id="PF00015">
    <property type="entry name" value="MCPsignal"/>
    <property type="match status" value="1"/>
</dbReference>
<dbReference type="SUPFAM" id="SSF58104">
    <property type="entry name" value="Methyl-accepting chemotaxis protein (MCP) signaling domain"/>
    <property type="match status" value="1"/>
</dbReference>
<keyword evidence="5" id="KW-1133">Transmembrane helix</keyword>
<evidence type="ECO:0000256" key="2">
    <source>
        <dbReference type="ARBA" id="ARBA00023224"/>
    </source>
</evidence>
<dbReference type="GO" id="GO:0007165">
    <property type="term" value="P:signal transduction"/>
    <property type="evidence" value="ECO:0007669"/>
    <property type="project" value="UniProtKB-KW"/>
</dbReference>
<dbReference type="PROSITE" id="PS50885">
    <property type="entry name" value="HAMP"/>
    <property type="match status" value="1"/>
</dbReference>
<evidence type="ECO:0000256" key="4">
    <source>
        <dbReference type="PROSITE-ProRule" id="PRU00284"/>
    </source>
</evidence>
<dbReference type="GO" id="GO:0006935">
    <property type="term" value="P:chemotaxis"/>
    <property type="evidence" value="ECO:0007669"/>
    <property type="project" value="InterPro"/>
</dbReference>
<dbReference type="GeneID" id="68843407"/>
<dbReference type="RefSeq" id="WP_052717696.1">
    <property type="nucleotide sequence ID" value="NZ_CP017707.1"/>
</dbReference>
<dbReference type="GO" id="GO:0016020">
    <property type="term" value="C:membrane"/>
    <property type="evidence" value="ECO:0007669"/>
    <property type="project" value="UniProtKB-SubCell"/>
</dbReference>
<name>A0A1D9LL24_9NEIS</name>
<accession>A0A1D9LL24</accession>
<dbReference type="PANTHER" id="PTHR32089:SF112">
    <property type="entry name" value="LYSOZYME-LIKE PROTEIN-RELATED"/>
    <property type="match status" value="1"/>
</dbReference>
<dbReference type="Pfam" id="PF12729">
    <property type="entry name" value="4HB_MCP_1"/>
    <property type="match status" value="1"/>
</dbReference>
<evidence type="ECO:0008006" key="10">
    <source>
        <dbReference type="Google" id="ProtNLM"/>
    </source>
</evidence>
<dbReference type="Gene3D" id="1.10.287.950">
    <property type="entry name" value="Methyl-accepting chemotaxis protein"/>
    <property type="match status" value="1"/>
</dbReference>
<feature type="transmembrane region" description="Helical" evidence="5">
    <location>
        <begin position="12"/>
        <end position="30"/>
    </location>
</feature>
<organism evidence="8 9">
    <name type="scientific">Chromobacterium vaccinii</name>
    <dbReference type="NCBI Taxonomy" id="1108595"/>
    <lineage>
        <taxon>Bacteria</taxon>
        <taxon>Pseudomonadati</taxon>
        <taxon>Pseudomonadota</taxon>
        <taxon>Betaproteobacteria</taxon>
        <taxon>Neisseriales</taxon>
        <taxon>Chromobacteriaceae</taxon>
        <taxon>Chromobacterium</taxon>
    </lineage>
</organism>
<dbReference type="Proteomes" id="UP000178776">
    <property type="component" value="Chromosome"/>
</dbReference>
<comment type="similarity">
    <text evidence="3">Belongs to the methyl-accepting chemotaxis (MCP) protein family.</text>
</comment>
<evidence type="ECO:0000259" key="6">
    <source>
        <dbReference type="PROSITE" id="PS50111"/>
    </source>
</evidence>
<gene>
    <name evidence="8" type="ORF">BKX93_19585</name>
</gene>
<protein>
    <recommendedName>
        <fullName evidence="10">Methyl-accepting chemotaxis protein</fullName>
    </recommendedName>
</protein>
<evidence type="ECO:0000259" key="7">
    <source>
        <dbReference type="PROSITE" id="PS50885"/>
    </source>
</evidence>
<dbReference type="SMART" id="SM00283">
    <property type="entry name" value="MA"/>
    <property type="match status" value="1"/>
</dbReference>
<dbReference type="CDD" id="cd19411">
    <property type="entry name" value="MCP2201-like_sensor"/>
    <property type="match status" value="1"/>
</dbReference>
<dbReference type="CDD" id="cd11386">
    <property type="entry name" value="MCP_signal"/>
    <property type="match status" value="1"/>
</dbReference>
<dbReference type="STRING" id="1108595.BKX93_19585"/>
<evidence type="ECO:0000256" key="5">
    <source>
        <dbReference type="SAM" id="Phobius"/>
    </source>
</evidence>
<dbReference type="InterPro" id="IPR024478">
    <property type="entry name" value="HlyB_4HB_MCP"/>
</dbReference>
<dbReference type="PRINTS" id="PR00260">
    <property type="entry name" value="CHEMTRNSDUCR"/>
</dbReference>